<keyword evidence="1" id="KW-0805">Transcription regulation</keyword>
<keyword evidence="2" id="KW-0238">DNA-binding</keyword>
<dbReference type="InterPro" id="IPR036388">
    <property type="entry name" value="WH-like_DNA-bd_sf"/>
</dbReference>
<dbReference type="Gene3D" id="1.10.10.10">
    <property type="entry name" value="Winged helix-like DNA-binding domain superfamily/Winged helix DNA-binding domain"/>
    <property type="match status" value="1"/>
</dbReference>
<accession>A0A249DYW7</accession>
<dbReference type="Proteomes" id="UP000216438">
    <property type="component" value="Chromosome"/>
</dbReference>
<reference evidence="5" key="1">
    <citation type="submission" date="2016-06" db="EMBL/GenBank/DDBJ databases">
        <authorList>
            <person name="Chen W."/>
            <person name="Hasegawa D.K."/>
        </authorList>
    </citation>
    <scope>NUCLEOTIDE SEQUENCE [LARGE SCALE GENOMIC DNA]</scope>
    <source>
        <strain evidence="5">MEAM1</strain>
    </source>
</reference>
<dbReference type="SUPFAM" id="SSF46894">
    <property type="entry name" value="C-terminal effector domain of the bipartite response regulators"/>
    <property type="match status" value="1"/>
</dbReference>
<protein>
    <submittedName>
        <fullName evidence="4">Helix-turn-helix transcriptional regulator</fullName>
    </submittedName>
</protein>
<name>A0A249DYW7_9ENTR</name>
<sequence>MKLFTINDFSPYFTLFPKLSKREIEVLSMSRSGLTRSEIALELNISVSTVDNYFNNAMHKYELESSCALRAFFNFVIQDSFIKMIIYK</sequence>
<evidence type="ECO:0000313" key="5">
    <source>
        <dbReference type="Proteomes" id="UP000216438"/>
    </source>
</evidence>
<dbReference type="PRINTS" id="PR00038">
    <property type="entry name" value="HTHLUXR"/>
</dbReference>
<dbReference type="InterPro" id="IPR016032">
    <property type="entry name" value="Sig_transdc_resp-reg_C-effctor"/>
</dbReference>
<reference evidence="4 5" key="2">
    <citation type="submission" date="2017-09" db="EMBL/GenBank/DDBJ databases">
        <title>The genome of whitefly Bemisia tabaci, a global crop pest, provides novel insights into virus transmission, host adaptation and insecticide resistance.</title>
        <authorList>
            <person name="Kaur N."/>
            <person name="Kliot A."/>
            <person name="Pinheiro P.V."/>
            <person name="Luan J."/>
            <person name="Zheng Y."/>
            <person name="Liu W."/>
            <person name="Sun H."/>
            <person name="Yang X."/>
            <person name="Xu Y."/>
            <person name="Luo Y."/>
            <person name="Kruse A."/>
            <person name="Fisher T.W."/>
            <person name="Nelson D.R."/>
            <person name="Elimelech M."/>
            <person name="MacCoss M."/>
            <person name="Johnson R."/>
            <person name="Cohen E."/>
            <person name="Hunter W.B."/>
            <person name="Brown J.K."/>
            <person name="Jander G."/>
            <person name="Cilia M."/>
            <person name="Douglas A.E."/>
            <person name="Ghanim M."/>
            <person name="Simmons A.M."/>
            <person name="Wintermantel W.M."/>
            <person name="Ling K.-S."/>
            <person name="Fei Z."/>
        </authorList>
    </citation>
    <scope>NUCLEOTIDE SEQUENCE [LARGE SCALE GENOMIC DNA]</scope>
    <source>
        <strain evidence="4 5">MEAM1</strain>
    </source>
</reference>
<dbReference type="SMART" id="SM00421">
    <property type="entry name" value="HTH_LUXR"/>
    <property type="match status" value="1"/>
</dbReference>
<dbReference type="OrthoDB" id="6638045at2"/>
<organism evidence="4 5">
    <name type="scientific">Candidatus Hamiltonella defensa</name>
    <name type="common">Bemisia tabaci</name>
    <dbReference type="NCBI Taxonomy" id="672795"/>
    <lineage>
        <taxon>Bacteria</taxon>
        <taxon>Pseudomonadati</taxon>
        <taxon>Pseudomonadota</taxon>
        <taxon>Gammaproteobacteria</taxon>
        <taxon>Enterobacterales</taxon>
        <taxon>Enterobacteriaceae</taxon>
        <taxon>aphid secondary symbionts</taxon>
        <taxon>Candidatus Williamhamiltonella</taxon>
    </lineage>
</organism>
<gene>
    <name evidence="4" type="ORF">BA171_06770</name>
</gene>
<dbReference type="Pfam" id="PF00196">
    <property type="entry name" value="GerE"/>
    <property type="match status" value="1"/>
</dbReference>
<dbReference type="PANTHER" id="PTHR44688">
    <property type="entry name" value="DNA-BINDING TRANSCRIPTIONAL ACTIVATOR DEVR_DOSR"/>
    <property type="match status" value="1"/>
</dbReference>
<evidence type="ECO:0000256" key="1">
    <source>
        <dbReference type="ARBA" id="ARBA00023015"/>
    </source>
</evidence>
<dbReference type="GO" id="GO:0003677">
    <property type="term" value="F:DNA binding"/>
    <property type="evidence" value="ECO:0007669"/>
    <property type="project" value="UniProtKB-KW"/>
</dbReference>
<evidence type="ECO:0000313" key="4">
    <source>
        <dbReference type="EMBL" id="ASX26724.1"/>
    </source>
</evidence>
<proteinExistence type="predicted"/>
<dbReference type="EMBL" id="CP016303">
    <property type="protein sequence ID" value="ASX26724.1"/>
    <property type="molecule type" value="Genomic_DNA"/>
</dbReference>
<dbReference type="InterPro" id="IPR000792">
    <property type="entry name" value="Tscrpt_reg_LuxR_C"/>
</dbReference>
<dbReference type="AlphaFoldDB" id="A0A249DYW7"/>
<evidence type="ECO:0000256" key="3">
    <source>
        <dbReference type="ARBA" id="ARBA00023163"/>
    </source>
</evidence>
<dbReference type="RefSeq" id="WP_015874496.1">
    <property type="nucleotide sequence ID" value="NZ_CP016303.1"/>
</dbReference>
<dbReference type="GeneID" id="66261739"/>
<dbReference type="PROSITE" id="PS50043">
    <property type="entry name" value="HTH_LUXR_2"/>
    <property type="match status" value="1"/>
</dbReference>
<dbReference type="CDD" id="cd06170">
    <property type="entry name" value="LuxR_C_like"/>
    <property type="match status" value="1"/>
</dbReference>
<dbReference type="PANTHER" id="PTHR44688:SF16">
    <property type="entry name" value="DNA-BINDING TRANSCRIPTIONAL ACTIVATOR DEVR_DOSR"/>
    <property type="match status" value="1"/>
</dbReference>
<keyword evidence="3" id="KW-0804">Transcription</keyword>
<evidence type="ECO:0000256" key="2">
    <source>
        <dbReference type="ARBA" id="ARBA00023125"/>
    </source>
</evidence>
<dbReference type="GO" id="GO:0006355">
    <property type="term" value="P:regulation of DNA-templated transcription"/>
    <property type="evidence" value="ECO:0007669"/>
    <property type="project" value="InterPro"/>
</dbReference>